<dbReference type="InterPro" id="IPR050857">
    <property type="entry name" value="D-2-hydroxyacid_DH"/>
</dbReference>
<evidence type="ECO:0000256" key="2">
    <source>
        <dbReference type="ARBA" id="ARBA00023002"/>
    </source>
</evidence>
<protein>
    <submittedName>
        <fullName evidence="7">D-3-phosphoglycerate dehydrogenase</fullName>
    </submittedName>
</protein>
<feature type="domain" description="D-isomer specific 2-hydroxyacid dehydrogenase catalytic" evidence="5">
    <location>
        <begin position="52"/>
        <end position="339"/>
    </location>
</feature>
<feature type="domain" description="D-isomer specific 2-hydroxyacid dehydrogenase NAD-binding" evidence="6">
    <location>
        <begin position="132"/>
        <end position="308"/>
    </location>
</feature>
<dbReference type="GeneID" id="96299382"/>
<dbReference type="InterPro" id="IPR029753">
    <property type="entry name" value="D-isomer_DH_CS"/>
</dbReference>
<dbReference type="GO" id="GO:0051287">
    <property type="term" value="F:NAD binding"/>
    <property type="evidence" value="ECO:0007669"/>
    <property type="project" value="InterPro"/>
</dbReference>
<comment type="similarity">
    <text evidence="1 4">Belongs to the D-isomer specific 2-hydroxyacid dehydrogenase family.</text>
</comment>
<evidence type="ECO:0000256" key="1">
    <source>
        <dbReference type="ARBA" id="ARBA00005854"/>
    </source>
</evidence>
<dbReference type="Pfam" id="PF00389">
    <property type="entry name" value="2-Hacid_dh"/>
    <property type="match status" value="1"/>
</dbReference>
<evidence type="ECO:0000256" key="4">
    <source>
        <dbReference type="RuleBase" id="RU003719"/>
    </source>
</evidence>
<accession>A0A1I3TIB9</accession>
<sequence length="346" mass="35882">MPRDVVNVLAAGDHFVRPSAVADGLRAELGERVAVTSLTGPWPVRPFGPVAEVHEASGDEDELIAALRDVEVAVTQMAPFTARVLSAAPSLKLLVVTRGGPVNVNLAEAAERGVTVCSTPGRNAPAAAELAVALTLGVLRRLSEVHATMRDGQWRSDLYSYDLCGGELDGAEVGVVGFGAIGRRVAAAFRALGAHVLVADPFAGTLPEGVTPVELPELLARSRVVSLHARLTPETHGLIGAAELALMPRGSVLVNTARGALVDTDALTAALESGHLGGAGLDVYEPEPLPASHPLRSAPNTLLIPHLAGATRQTADRAVRMAVEEVARWCRGEPLAYTVAAPALTG</sequence>
<proteinExistence type="inferred from homology"/>
<dbReference type="PANTHER" id="PTHR42789">
    <property type="entry name" value="D-ISOMER SPECIFIC 2-HYDROXYACID DEHYDROGENASE FAMILY PROTEIN (AFU_ORTHOLOGUE AFUA_6G10090)"/>
    <property type="match status" value="1"/>
</dbReference>
<dbReference type="Gene3D" id="3.40.50.720">
    <property type="entry name" value="NAD(P)-binding Rossmann-like Domain"/>
    <property type="match status" value="2"/>
</dbReference>
<dbReference type="RefSeq" id="WP_093888160.1">
    <property type="nucleotide sequence ID" value="NZ_FOQY01000011.1"/>
</dbReference>
<evidence type="ECO:0000259" key="5">
    <source>
        <dbReference type="Pfam" id="PF00389"/>
    </source>
</evidence>
<dbReference type="AlphaFoldDB" id="A0A1I3TIB9"/>
<gene>
    <name evidence="7" type="ORF">SAMN05216275_11196</name>
</gene>
<dbReference type="Pfam" id="PF02826">
    <property type="entry name" value="2-Hacid_dh_C"/>
    <property type="match status" value="1"/>
</dbReference>
<dbReference type="GO" id="GO:0016616">
    <property type="term" value="F:oxidoreductase activity, acting on the CH-OH group of donors, NAD or NADP as acceptor"/>
    <property type="evidence" value="ECO:0007669"/>
    <property type="project" value="InterPro"/>
</dbReference>
<dbReference type="Proteomes" id="UP000199111">
    <property type="component" value="Unassembled WGS sequence"/>
</dbReference>
<name>A0A1I3TIB9_9ACTN</name>
<evidence type="ECO:0000313" key="8">
    <source>
        <dbReference type="Proteomes" id="UP000199111"/>
    </source>
</evidence>
<dbReference type="CDD" id="cd12171">
    <property type="entry name" value="2-Hacid_dh_10"/>
    <property type="match status" value="1"/>
</dbReference>
<dbReference type="InterPro" id="IPR036291">
    <property type="entry name" value="NAD(P)-bd_dom_sf"/>
</dbReference>
<dbReference type="SUPFAM" id="SSF51735">
    <property type="entry name" value="NAD(P)-binding Rossmann-fold domains"/>
    <property type="match status" value="1"/>
</dbReference>
<keyword evidence="2 4" id="KW-0560">Oxidoreductase</keyword>
<evidence type="ECO:0000313" key="7">
    <source>
        <dbReference type="EMBL" id="SFJ69381.1"/>
    </source>
</evidence>
<keyword evidence="3" id="KW-0520">NAD</keyword>
<organism evidence="7 8">
    <name type="scientific">Streptosporangium canum</name>
    <dbReference type="NCBI Taxonomy" id="324952"/>
    <lineage>
        <taxon>Bacteria</taxon>
        <taxon>Bacillati</taxon>
        <taxon>Actinomycetota</taxon>
        <taxon>Actinomycetes</taxon>
        <taxon>Streptosporangiales</taxon>
        <taxon>Streptosporangiaceae</taxon>
        <taxon>Streptosporangium</taxon>
    </lineage>
</organism>
<dbReference type="SUPFAM" id="SSF52283">
    <property type="entry name" value="Formate/glycerate dehydrogenase catalytic domain-like"/>
    <property type="match status" value="1"/>
</dbReference>
<dbReference type="PANTHER" id="PTHR42789:SF1">
    <property type="entry name" value="D-ISOMER SPECIFIC 2-HYDROXYACID DEHYDROGENASE FAMILY PROTEIN (AFU_ORTHOLOGUE AFUA_6G10090)"/>
    <property type="match status" value="1"/>
</dbReference>
<keyword evidence="8" id="KW-1185">Reference proteome</keyword>
<reference evidence="8" key="1">
    <citation type="submission" date="2016-10" db="EMBL/GenBank/DDBJ databases">
        <authorList>
            <person name="Varghese N."/>
            <person name="Submissions S."/>
        </authorList>
    </citation>
    <scope>NUCLEOTIDE SEQUENCE [LARGE SCALE GENOMIC DNA]</scope>
    <source>
        <strain evidence="8">CGMCC 4.2126</strain>
    </source>
</reference>
<dbReference type="InterPro" id="IPR006139">
    <property type="entry name" value="D-isomer_2_OHA_DH_cat_dom"/>
</dbReference>
<dbReference type="InterPro" id="IPR006140">
    <property type="entry name" value="D-isomer_DH_NAD-bd"/>
</dbReference>
<evidence type="ECO:0000256" key="3">
    <source>
        <dbReference type="ARBA" id="ARBA00023027"/>
    </source>
</evidence>
<dbReference type="PROSITE" id="PS00671">
    <property type="entry name" value="D_2_HYDROXYACID_DH_3"/>
    <property type="match status" value="1"/>
</dbReference>
<dbReference type="EMBL" id="FOQY01000011">
    <property type="protein sequence ID" value="SFJ69381.1"/>
    <property type="molecule type" value="Genomic_DNA"/>
</dbReference>
<evidence type="ECO:0000259" key="6">
    <source>
        <dbReference type="Pfam" id="PF02826"/>
    </source>
</evidence>